<proteinExistence type="predicted"/>
<dbReference type="AlphaFoldDB" id="A0A1G4RK73"/>
<dbReference type="SUPFAM" id="SSF51126">
    <property type="entry name" value="Pectin lyase-like"/>
    <property type="match status" value="1"/>
</dbReference>
<keyword evidence="2" id="KW-1185">Reference proteome</keyword>
<name>A0A1G4RK73_9BACL</name>
<dbReference type="Gene3D" id="2.160.20.10">
    <property type="entry name" value="Single-stranded right-handed beta-helix, Pectin lyase-like"/>
    <property type="match status" value="1"/>
</dbReference>
<dbReference type="STRING" id="624147.SAMN04487970_101663"/>
<dbReference type="OrthoDB" id="2661889at2"/>
<dbReference type="EMBL" id="FMTT01000016">
    <property type="protein sequence ID" value="SCW57147.1"/>
    <property type="molecule type" value="Genomic_DNA"/>
</dbReference>
<dbReference type="InterPro" id="IPR012334">
    <property type="entry name" value="Pectin_lyas_fold"/>
</dbReference>
<protein>
    <recommendedName>
        <fullName evidence="3">Pectate lyase superfamily protein</fullName>
    </recommendedName>
</protein>
<accession>A0A1G4RK73</accession>
<gene>
    <name evidence="1" type="ORF">SAMN04487970_101663</name>
</gene>
<evidence type="ECO:0000313" key="2">
    <source>
        <dbReference type="Proteomes" id="UP000198601"/>
    </source>
</evidence>
<dbReference type="RefSeq" id="WP_090672000.1">
    <property type="nucleotide sequence ID" value="NZ_FMTT01000016.1"/>
</dbReference>
<evidence type="ECO:0008006" key="3">
    <source>
        <dbReference type="Google" id="ProtNLM"/>
    </source>
</evidence>
<dbReference type="InterPro" id="IPR011050">
    <property type="entry name" value="Pectin_lyase_fold/virulence"/>
</dbReference>
<dbReference type="Proteomes" id="UP000198601">
    <property type="component" value="Unassembled WGS sequence"/>
</dbReference>
<evidence type="ECO:0000313" key="1">
    <source>
        <dbReference type="EMBL" id="SCW57147.1"/>
    </source>
</evidence>
<reference evidence="2" key="1">
    <citation type="submission" date="2016-10" db="EMBL/GenBank/DDBJ databases">
        <authorList>
            <person name="Varghese N."/>
            <person name="Submissions S."/>
        </authorList>
    </citation>
    <scope>NUCLEOTIDE SEQUENCE [LARGE SCALE GENOMIC DNA]</scope>
    <source>
        <strain evidence="2">CGMCC 1.8946</strain>
    </source>
</reference>
<sequence length="162" mass="17829">MAYTGKTDWKYDEVVTENDMNRIEKGVMVAHTELQDVKDTVAKRTAVVVVAASNSSQKSKNGADYICTGTDDYLTINAAISALPAIGGKVFLMAGTYNVFSSVESKDRSINLISNLTLEGQGYSTVLYYPQNFFTEELYLIMGYEKSHVTLKNLRITTKGGV</sequence>
<organism evidence="1 2">
    <name type="scientific">Paenibacillus tianmuensis</name>
    <dbReference type="NCBI Taxonomy" id="624147"/>
    <lineage>
        <taxon>Bacteria</taxon>
        <taxon>Bacillati</taxon>
        <taxon>Bacillota</taxon>
        <taxon>Bacilli</taxon>
        <taxon>Bacillales</taxon>
        <taxon>Paenibacillaceae</taxon>
        <taxon>Paenibacillus</taxon>
    </lineage>
</organism>